<keyword evidence="3" id="KW-1185">Reference proteome</keyword>
<dbReference type="PROSITE" id="PS51257">
    <property type="entry name" value="PROKAR_LIPOPROTEIN"/>
    <property type="match status" value="1"/>
</dbReference>
<gene>
    <name evidence="2" type="ORF">ACFQEY_17330</name>
</gene>
<reference evidence="2 3" key="1">
    <citation type="journal article" date="2019" name="Int. J. Syst. Evol. Microbiol.">
        <title>The Global Catalogue of Microorganisms (GCM) 10K type strain sequencing project: providing services to taxonomists for standard genome sequencing and annotation.</title>
        <authorList>
            <consortium name="The Broad Institute Genomics Platform"/>
            <consortium name="The Broad Institute Genome Sequencing Center for Infectious Disease"/>
            <person name="Wu L."/>
            <person name="Ma J."/>
        </authorList>
    </citation>
    <scope>NUCLEOTIDE SEQUENCE [LARGE SCALE GENOMIC DNA]</scope>
    <source>
        <strain evidence="2 3">Y73</strain>
    </source>
</reference>
<feature type="region of interest" description="Disordered" evidence="1">
    <location>
        <begin position="179"/>
        <end position="202"/>
    </location>
</feature>
<sequence length="285" mass="29669">MNRRSFLVGAGCAAGSLSGCTDLAGRADAEVAERDLPDRPEGLTPESVAAYVADYEEVRAHNSHAADGAAEVTIDATATFDHAAGDDHVATAQHAGTVYHENDEGVRSVGEVYSEPTPYLVSPERTLSMDVDRRTVGDGDRESGDDDDREPAGDESTSPPLGVRLLNVTGEPREVVVTVTRTDPIDDGEDGSADDAEGAAADDDAEAETVAEVDTAVAAESAVVLASIANVRGGYHVIARMEDNGVTGEGRIEVGLPSADRDPNVDVVIDDAGISTWHLPSFDGI</sequence>
<feature type="compositionally biased region" description="Basic and acidic residues" evidence="1">
    <location>
        <begin position="130"/>
        <end position="142"/>
    </location>
</feature>
<evidence type="ECO:0000256" key="1">
    <source>
        <dbReference type="SAM" id="MobiDB-lite"/>
    </source>
</evidence>
<evidence type="ECO:0000313" key="3">
    <source>
        <dbReference type="Proteomes" id="UP001596333"/>
    </source>
</evidence>
<dbReference type="Proteomes" id="UP001596333">
    <property type="component" value="Unassembled WGS sequence"/>
</dbReference>
<comment type="caution">
    <text evidence="2">The sequence shown here is derived from an EMBL/GenBank/DDBJ whole genome shotgun (WGS) entry which is preliminary data.</text>
</comment>
<feature type="compositionally biased region" description="Acidic residues" evidence="1">
    <location>
        <begin position="185"/>
        <end position="202"/>
    </location>
</feature>
<dbReference type="RefSeq" id="WP_379771086.1">
    <property type="nucleotide sequence ID" value="NZ_JBHSXI010000025.1"/>
</dbReference>
<proteinExistence type="predicted"/>
<name>A0ABD5URN4_9EURY</name>
<feature type="region of interest" description="Disordered" evidence="1">
    <location>
        <begin position="111"/>
        <end position="164"/>
    </location>
</feature>
<dbReference type="AlphaFoldDB" id="A0ABD5URN4"/>
<dbReference type="EMBL" id="JBHSXI010000025">
    <property type="protein sequence ID" value="MFC6890752.1"/>
    <property type="molecule type" value="Genomic_DNA"/>
</dbReference>
<organism evidence="2 3">
    <name type="scientific">Halorubrum trueperi</name>
    <dbReference type="NCBI Taxonomy" id="2004704"/>
    <lineage>
        <taxon>Archaea</taxon>
        <taxon>Methanobacteriati</taxon>
        <taxon>Methanobacteriota</taxon>
        <taxon>Stenosarchaea group</taxon>
        <taxon>Halobacteria</taxon>
        <taxon>Halobacteriales</taxon>
        <taxon>Haloferacaceae</taxon>
        <taxon>Halorubrum</taxon>
    </lineage>
</organism>
<accession>A0ABD5URN4</accession>
<protein>
    <submittedName>
        <fullName evidence="2">Uncharacterized protein</fullName>
    </submittedName>
</protein>
<evidence type="ECO:0000313" key="2">
    <source>
        <dbReference type="EMBL" id="MFC6890752.1"/>
    </source>
</evidence>